<keyword evidence="13" id="KW-1185">Reference proteome</keyword>
<dbReference type="Pfam" id="PF10609">
    <property type="entry name" value="ParA"/>
    <property type="match status" value="1"/>
</dbReference>
<evidence type="ECO:0000313" key="12">
    <source>
        <dbReference type="EMBL" id="ABC64769.1"/>
    </source>
</evidence>
<dbReference type="eggNOG" id="COG0489">
    <property type="taxonomic scope" value="Bacteria"/>
</dbReference>
<evidence type="ECO:0000256" key="8">
    <source>
        <dbReference type="SAM" id="Coils"/>
    </source>
</evidence>
<sequence length="739" mass="80352">MNVVQAELGGEASPVANQVAMGAGNVPMGGARAVLRQYINIVRRWRWVILGVAGLCIVLGLIATLLATPLYTATSTIEISRESSQVTDFQGVERETSVYDQEFYQTQYGLLEAESLAERVVLKLRLVDDPEFYEMFGVVSDSPAFTLVNGRYPSEGRADRMRVASNLLLSSINIDPARLSRLVNISFTSPQPEFSARVANAWAESFIQANLDRKVQATSYGRDQLEQQLTQYKEQLDESQRQLVAYAANEQIINLPSQTGEGNDSSQDRSLVVDQLASLNQALSRATADRIQAESRARQTSAGGASTEALVNPALNNLRQRRAELAAEYGQLMVRFEPGYPAAQAIQSQLDQIDQAIAAEESRISRSLGSEYRAALAREQSLRENVAQLKNSFLDLQRRSIQYNIYQQEVDTNRELYDGLLQRFKEIGVAGGIGVNNIAIIDLADVPQSPSSPNLILNMLISLVLGMGLGAGIAYLLELNDESIADPEEVTNRLDLALLGTIPISEDEEPKEALLDPKSDLVDAYLAIQTSLALTTQHGLPKSLTVTSTRPAEGKSTTSLALAALLARSGKKVILIDGDMRSPSVHHLIGTDNQHGLSNFLSGEDSLDGMVLDVPKYGMSAMSSGPIPPNAAELLSGDRLTLLLDRLLETYDHVIIDSPPVMGLADAPLIASRVEAAVYVIESHGTKSVQIKTAVGRLRATNARILGAVLTKYDNSKAYSGYNYDYGYGYGRDQSPQAA</sequence>
<dbReference type="GO" id="GO:0005524">
    <property type="term" value="F:ATP binding"/>
    <property type="evidence" value="ECO:0007669"/>
    <property type="project" value="UniProtKB-KW"/>
</dbReference>
<keyword evidence="2" id="KW-1003">Cell membrane</keyword>
<evidence type="ECO:0000256" key="6">
    <source>
        <dbReference type="ARBA" id="ARBA00022989"/>
    </source>
</evidence>
<feature type="transmembrane region" description="Helical" evidence="9">
    <location>
        <begin position="47"/>
        <end position="71"/>
    </location>
</feature>
<keyword evidence="5" id="KW-0067">ATP-binding</keyword>
<keyword evidence="7 9" id="KW-0472">Membrane</keyword>
<gene>
    <name evidence="12" type="ordered locus">ELI_13385</name>
</gene>
<evidence type="ECO:0000259" key="11">
    <source>
        <dbReference type="Pfam" id="PF13807"/>
    </source>
</evidence>
<reference evidence="13" key="1">
    <citation type="journal article" date="2009" name="J. Bacteriol.">
        <title>Complete genome sequence of Erythrobacter litoralis HTCC2594.</title>
        <authorList>
            <person name="Oh H.M."/>
            <person name="Giovannoni S.J."/>
            <person name="Ferriera S."/>
            <person name="Johnson J."/>
            <person name="Cho J.C."/>
        </authorList>
    </citation>
    <scope>NUCLEOTIDE SEQUENCE [LARGE SCALE GENOMIC DNA]</scope>
    <source>
        <strain evidence="13">HTCC2594</strain>
    </source>
</reference>
<evidence type="ECO:0000259" key="10">
    <source>
        <dbReference type="Pfam" id="PF02706"/>
    </source>
</evidence>
<dbReference type="KEGG" id="eli:ELI_13385"/>
<feature type="coiled-coil region" evidence="8">
    <location>
        <begin position="276"/>
        <end position="399"/>
    </location>
</feature>
<keyword evidence="8" id="KW-0175">Coiled coil</keyword>
<dbReference type="HOGENOM" id="CLU_009912_2_1_5"/>
<evidence type="ECO:0000256" key="2">
    <source>
        <dbReference type="ARBA" id="ARBA00022475"/>
    </source>
</evidence>
<feature type="coiled-coil region" evidence="8">
    <location>
        <begin position="222"/>
        <end position="249"/>
    </location>
</feature>
<accession>Q2N6C2</accession>
<keyword evidence="4" id="KW-0547">Nucleotide-binding</keyword>
<dbReference type="CDD" id="cd05387">
    <property type="entry name" value="BY-kinase"/>
    <property type="match status" value="1"/>
</dbReference>
<organism evidence="12 13">
    <name type="scientific">Erythrobacter litoralis (strain HTCC2594)</name>
    <dbReference type="NCBI Taxonomy" id="314225"/>
    <lineage>
        <taxon>Bacteria</taxon>
        <taxon>Pseudomonadati</taxon>
        <taxon>Pseudomonadota</taxon>
        <taxon>Alphaproteobacteria</taxon>
        <taxon>Sphingomonadales</taxon>
        <taxon>Erythrobacteraceae</taxon>
        <taxon>Erythrobacter/Porphyrobacter group</taxon>
        <taxon>Erythrobacter</taxon>
    </lineage>
</organism>
<proteinExistence type="predicted"/>
<dbReference type="InterPro" id="IPR032807">
    <property type="entry name" value="GNVR"/>
</dbReference>
<evidence type="ECO:0000256" key="3">
    <source>
        <dbReference type="ARBA" id="ARBA00022692"/>
    </source>
</evidence>
<evidence type="ECO:0000313" key="13">
    <source>
        <dbReference type="Proteomes" id="UP000008808"/>
    </source>
</evidence>
<dbReference type="Pfam" id="PF02706">
    <property type="entry name" value="Wzz"/>
    <property type="match status" value="1"/>
</dbReference>
<evidence type="ECO:0000256" key="4">
    <source>
        <dbReference type="ARBA" id="ARBA00022741"/>
    </source>
</evidence>
<name>Q2N6C2_ERYLH</name>
<dbReference type="STRING" id="314225.ELI_13385"/>
<dbReference type="Proteomes" id="UP000008808">
    <property type="component" value="Chromosome"/>
</dbReference>
<dbReference type="PANTHER" id="PTHR32309:SF13">
    <property type="entry name" value="FERRIC ENTEROBACTIN TRANSPORT PROTEIN FEPE"/>
    <property type="match status" value="1"/>
</dbReference>
<evidence type="ECO:0000256" key="5">
    <source>
        <dbReference type="ARBA" id="ARBA00022840"/>
    </source>
</evidence>
<dbReference type="Gene3D" id="3.40.50.300">
    <property type="entry name" value="P-loop containing nucleotide triphosphate hydrolases"/>
    <property type="match status" value="1"/>
</dbReference>
<dbReference type="InterPro" id="IPR033756">
    <property type="entry name" value="YlxH/NBP35"/>
</dbReference>
<dbReference type="NCBIfam" id="TIGR01007">
    <property type="entry name" value="eps_fam"/>
    <property type="match status" value="1"/>
</dbReference>
<feature type="domain" description="Tyrosine-protein kinase G-rich" evidence="11">
    <location>
        <begin position="407"/>
        <end position="476"/>
    </location>
</feature>
<dbReference type="PANTHER" id="PTHR32309">
    <property type="entry name" value="TYROSINE-PROTEIN KINASE"/>
    <property type="match status" value="1"/>
</dbReference>
<dbReference type="AlphaFoldDB" id="Q2N6C2"/>
<dbReference type="GO" id="GO:0005886">
    <property type="term" value="C:plasma membrane"/>
    <property type="evidence" value="ECO:0007669"/>
    <property type="project" value="UniProtKB-SubCell"/>
</dbReference>
<dbReference type="InterPro" id="IPR005702">
    <property type="entry name" value="Wzc-like_C"/>
</dbReference>
<feature type="domain" description="Polysaccharide chain length determinant N-terminal" evidence="10">
    <location>
        <begin position="35"/>
        <end position="121"/>
    </location>
</feature>
<dbReference type="Pfam" id="PF13807">
    <property type="entry name" value="GNVR"/>
    <property type="match status" value="1"/>
</dbReference>
<comment type="subcellular location">
    <subcellularLocation>
        <location evidence="1">Cell membrane</location>
        <topology evidence="1">Multi-pass membrane protein</topology>
    </subcellularLocation>
</comment>
<keyword evidence="3 9" id="KW-0812">Transmembrane</keyword>
<evidence type="ECO:0000256" key="1">
    <source>
        <dbReference type="ARBA" id="ARBA00004651"/>
    </source>
</evidence>
<evidence type="ECO:0000256" key="7">
    <source>
        <dbReference type="ARBA" id="ARBA00023136"/>
    </source>
</evidence>
<dbReference type="InterPro" id="IPR050445">
    <property type="entry name" value="Bact_polysacc_biosynth/exp"/>
</dbReference>
<dbReference type="RefSeq" id="WP_011415591.1">
    <property type="nucleotide sequence ID" value="NC_007722.1"/>
</dbReference>
<dbReference type="InterPro" id="IPR003856">
    <property type="entry name" value="LPS_length_determ_N"/>
</dbReference>
<evidence type="ECO:0000256" key="9">
    <source>
        <dbReference type="SAM" id="Phobius"/>
    </source>
</evidence>
<dbReference type="InterPro" id="IPR027417">
    <property type="entry name" value="P-loop_NTPase"/>
</dbReference>
<keyword evidence="6 9" id="KW-1133">Transmembrane helix</keyword>
<dbReference type="GO" id="GO:0004713">
    <property type="term" value="F:protein tyrosine kinase activity"/>
    <property type="evidence" value="ECO:0007669"/>
    <property type="project" value="TreeGrafter"/>
</dbReference>
<dbReference type="eggNOG" id="COG3206">
    <property type="taxonomic scope" value="Bacteria"/>
</dbReference>
<dbReference type="EMBL" id="CP000157">
    <property type="protein sequence ID" value="ABC64769.1"/>
    <property type="molecule type" value="Genomic_DNA"/>
</dbReference>
<protein>
    <submittedName>
        <fullName evidence="12">Exopolysaccharide biosynthesis protein</fullName>
    </submittedName>
</protein>
<dbReference type="SUPFAM" id="SSF52540">
    <property type="entry name" value="P-loop containing nucleoside triphosphate hydrolases"/>
    <property type="match status" value="1"/>
</dbReference>